<dbReference type="InterPro" id="IPR023996">
    <property type="entry name" value="TonB-dep_OMP_SusC/RagA"/>
</dbReference>
<comment type="similarity">
    <text evidence="7">Belongs to the TonB-dependent receptor family.</text>
</comment>
<dbReference type="Gene3D" id="2.60.40.1120">
    <property type="entry name" value="Carboxypeptidase-like, regulatory domain"/>
    <property type="match status" value="1"/>
</dbReference>
<evidence type="ECO:0000313" key="10">
    <source>
        <dbReference type="EMBL" id="MBB4042655.1"/>
    </source>
</evidence>
<dbReference type="Gene3D" id="2.40.170.20">
    <property type="entry name" value="TonB-dependent receptor, beta-barrel domain"/>
    <property type="match status" value="1"/>
</dbReference>
<dbReference type="EMBL" id="JACIER010000001">
    <property type="protein sequence ID" value="MBB4042655.1"/>
    <property type="molecule type" value="Genomic_DNA"/>
</dbReference>
<proteinExistence type="inferred from homology"/>
<dbReference type="AlphaFoldDB" id="A0A840D1J8"/>
<feature type="chain" id="PRO_5032369454" evidence="8">
    <location>
        <begin position="31"/>
        <end position="1105"/>
    </location>
</feature>
<evidence type="ECO:0000256" key="3">
    <source>
        <dbReference type="ARBA" id="ARBA00022452"/>
    </source>
</evidence>
<accession>A0A840D1J8</accession>
<keyword evidence="6 7" id="KW-0998">Cell outer membrane</keyword>
<dbReference type="NCBIfam" id="TIGR04056">
    <property type="entry name" value="OMP_RagA_SusC"/>
    <property type="match status" value="1"/>
</dbReference>
<feature type="domain" description="TonB-dependent receptor plug" evidence="9">
    <location>
        <begin position="132"/>
        <end position="238"/>
    </location>
</feature>
<feature type="signal peptide" evidence="8">
    <location>
        <begin position="1"/>
        <end position="30"/>
    </location>
</feature>
<dbReference type="Pfam" id="PF07715">
    <property type="entry name" value="Plug"/>
    <property type="match status" value="1"/>
</dbReference>
<keyword evidence="5 7" id="KW-0472">Membrane</keyword>
<dbReference type="PROSITE" id="PS52016">
    <property type="entry name" value="TONB_DEPENDENT_REC_3"/>
    <property type="match status" value="1"/>
</dbReference>
<dbReference type="InterPro" id="IPR039426">
    <property type="entry name" value="TonB-dep_rcpt-like"/>
</dbReference>
<dbReference type="InterPro" id="IPR023997">
    <property type="entry name" value="TonB-dep_OMP_SusC/RagA_CS"/>
</dbReference>
<dbReference type="GO" id="GO:0009279">
    <property type="term" value="C:cell outer membrane"/>
    <property type="evidence" value="ECO:0007669"/>
    <property type="project" value="UniProtKB-SubCell"/>
</dbReference>
<sequence length="1105" mass="123319">MNSNFCGKHQSLIAVMFCFIFLLSGSYAYAATEALSTHSTQQTRQIRGIITDANGDPIIGASVLEKGTANGTITGLDGKFTLSCSEGVELVISYIGYYMQTLKATSNMKISLRESTQTLDEVVVVGYGTMKKSDLTGSVGSVSSEKLVARGSTRLEDALQGSVPGVNITQSNSRAGGGFDIQIRGQTSINKQASPLYVIDGIVSSSMDFLNPEDIERVDILKDASSTAIYGSRASAGVIMITTKGAKGAGKPQRVSVAYDGYYGIRKVTRMPDFMNAQQFIDYRFARFTLLDGKKYDGSSRKGVDASGVPHYQIDEANLATAFLKRDGGADYRDSKIYEMMMSGMDGYDWTDLVTRTGAQQNHYISANGATDKITYRLGVGYQGDQNVFKHNDYARYNIKGALDGKISKVFEAGFSVNMAYTVQDDFSTNTTYCPYENAFTFNPFIAPYDENGHIINNPGSKIPFESSHQFTSTISPLNDFEDENYTNQIRKYHVFGNVYMRANIMDGMKFTTTFSPNFYHGRQGMFNSTGVNDRNPLGSNYYQINGTNSAEVQTTDRLDWTWDNQIDYNRTIGDHTFGAMGLFSMYKSDKEVYGLKGFGVSDDMLSFHAMNKASGDKEISSSYTESTLVSGALRLNYSYKSRYMATATVRADGSSRFAEGNRWGWFPSVALAWRMSEESFLKDYEWLDNLKLRLSYGVTGNNNVSDYVTMSTASGPSYVVLDGSEVQGYYPNGLVNAALIWEKVKEFDFGLDLAVLNNRVNLTADVYRRLSDGQIMDRIVPLETGESKATFNVGSVRNVGIELGMQFGVIRAKDFSWDLNVNYSRNWNKVLELSNGKVDEVASSRFIGEPLNVLRDYTHTDVITDKGVTMRTKDGNIHYTLQEFYEKYGSKYKWYEGQVAVNDWNNDGQISDDDKQIFGCKDPKWIGSLGSTMNYKGFDFSVMVYTKQGQWARSYFHEKYMKWSDRGSQHMAMDFYIPKGAPVIDHTTGDIVYATETHYGKYPYPNNSDTSAGGYFSDKGSAKGEGFQYQKTSFVKVKNICLGYTFPKQWIAKAGMQHLRLYVNVLNPFCFTNYEGFDPEWSDARLTNGGPASVTYQIGANIKF</sequence>
<evidence type="ECO:0000256" key="1">
    <source>
        <dbReference type="ARBA" id="ARBA00004571"/>
    </source>
</evidence>
<protein>
    <submittedName>
        <fullName evidence="10">TonB-linked SusC/RagA family outer membrane protein</fullName>
    </submittedName>
</protein>
<dbReference type="Proteomes" id="UP000560658">
    <property type="component" value="Unassembled WGS sequence"/>
</dbReference>
<evidence type="ECO:0000259" key="9">
    <source>
        <dbReference type="Pfam" id="PF07715"/>
    </source>
</evidence>
<evidence type="ECO:0000256" key="4">
    <source>
        <dbReference type="ARBA" id="ARBA00022692"/>
    </source>
</evidence>
<gene>
    <name evidence="10" type="ORF">GGR06_000414</name>
</gene>
<dbReference type="FunFam" id="2.170.130.10:FF:000008">
    <property type="entry name" value="SusC/RagA family TonB-linked outer membrane protein"/>
    <property type="match status" value="1"/>
</dbReference>
<dbReference type="InterPro" id="IPR012910">
    <property type="entry name" value="Plug_dom"/>
</dbReference>
<dbReference type="SUPFAM" id="SSF56935">
    <property type="entry name" value="Porins"/>
    <property type="match status" value="1"/>
</dbReference>
<dbReference type="InterPro" id="IPR008969">
    <property type="entry name" value="CarboxyPept-like_regulatory"/>
</dbReference>
<evidence type="ECO:0000256" key="8">
    <source>
        <dbReference type="SAM" id="SignalP"/>
    </source>
</evidence>
<dbReference type="SUPFAM" id="SSF49464">
    <property type="entry name" value="Carboxypeptidase regulatory domain-like"/>
    <property type="match status" value="1"/>
</dbReference>
<reference evidence="10" key="1">
    <citation type="submission" date="2020-08" db="EMBL/GenBank/DDBJ databases">
        <title>Genomic Encyclopedia of Type Strains, Phase IV (KMG-IV): sequencing the most valuable type-strain genomes for metagenomic binning, comparative biology and taxonomic classification.</title>
        <authorList>
            <person name="Goeker M."/>
        </authorList>
    </citation>
    <scope>NUCLEOTIDE SEQUENCE [LARGE SCALE GENOMIC DNA]</scope>
    <source>
        <strain evidence="10">DSM 105720</strain>
    </source>
</reference>
<keyword evidence="2 7" id="KW-0813">Transport</keyword>
<organism evidence="10 11">
    <name type="scientific">Bacteroides reticulotermitis</name>
    <dbReference type="NCBI Taxonomy" id="1133319"/>
    <lineage>
        <taxon>Bacteria</taxon>
        <taxon>Pseudomonadati</taxon>
        <taxon>Bacteroidota</taxon>
        <taxon>Bacteroidia</taxon>
        <taxon>Bacteroidales</taxon>
        <taxon>Bacteroidaceae</taxon>
        <taxon>Bacteroides</taxon>
    </lineage>
</organism>
<dbReference type="Gene3D" id="2.170.130.10">
    <property type="entry name" value="TonB-dependent receptor, plug domain"/>
    <property type="match status" value="1"/>
</dbReference>
<dbReference type="NCBIfam" id="TIGR04057">
    <property type="entry name" value="SusC_RagA_signa"/>
    <property type="match status" value="1"/>
</dbReference>
<evidence type="ECO:0000256" key="6">
    <source>
        <dbReference type="ARBA" id="ARBA00023237"/>
    </source>
</evidence>
<keyword evidence="11" id="KW-1185">Reference proteome</keyword>
<keyword evidence="4 7" id="KW-0812">Transmembrane</keyword>
<dbReference type="InterPro" id="IPR037066">
    <property type="entry name" value="Plug_dom_sf"/>
</dbReference>
<dbReference type="RefSeq" id="WP_183207632.1">
    <property type="nucleotide sequence ID" value="NZ_JACIER010000001.1"/>
</dbReference>
<evidence type="ECO:0000256" key="2">
    <source>
        <dbReference type="ARBA" id="ARBA00022448"/>
    </source>
</evidence>
<evidence type="ECO:0000313" key="11">
    <source>
        <dbReference type="Proteomes" id="UP000560658"/>
    </source>
</evidence>
<comment type="caution">
    <text evidence="10">The sequence shown here is derived from an EMBL/GenBank/DDBJ whole genome shotgun (WGS) entry which is preliminary data.</text>
</comment>
<keyword evidence="3 7" id="KW-1134">Transmembrane beta strand</keyword>
<dbReference type="Pfam" id="PF13715">
    <property type="entry name" value="CarbopepD_reg_2"/>
    <property type="match status" value="1"/>
</dbReference>
<comment type="subcellular location">
    <subcellularLocation>
        <location evidence="1 7">Cell outer membrane</location>
        <topology evidence="1 7">Multi-pass membrane protein</topology>
    </subcellularLocation>
</comment>
<keyword evidence="8" id="KW-0732">Signal</keyword>
<dbReference type="InterPro" id="IPR036942">
    <property type="entry name" value="Beta-barrel_TonB_sf"/>
</dbReference>
<evidence type="ECO:0000256" key="7">
    <source>
        <dbReference type="PROSITE-ProRule" id="PRU01360"/>
    </source>
</evidence>
<name>A0A840D1J8_9BACE</name>
<evidence type="ECO:0000256" key="5">
    <source>
        <dbReference type="ARBA" id="ARBA00023136"/>
    </source>
</evidence>